<evidence type="ECO:0000313" key="9">
    <source>
        <dbReference type="EMBL" id="KAK4506681.1"/>
    </source>
</evidence>
<dbReference type="Pfam" id="PF00172">
    <property type="entry name" value="Zn_clus"/>
    <property type="match status" value="1"/>
</dbReference>
<dbReference type="Gene3D" id="4.10.240.10">
    <property type="entry name" value="Zn(2)-C6 fungal-type DNA-binding domain"/>
    <property type="match status" value="1"/>
</dbReference>
<accession>A0ABR0EZU7</accession>
<feature type="compositionally biased region" description="Low complexity" evidence="7">
    <location>
        <begin position="67"/>
        <end position="76"/>
    </location>
</feature>
<keyword evidence="6" id="KW-0539">Nucleus</keyword>
<dbReference type="PROSITE" id="PS00463">
    <property type="entry name" value="ZN2_CY6_FUNGAL_1"/>
    <property type="match status" value="1"/>
</dbReference>
<feature type="region of interest" description="Disordered" evidence="7">
    <location>
        <begin position="1"/>
        <end position="100"/>
    </location>
</feature>
<evidence type="ECO:0000313" key="10">
    <source>
        <dbReference type="Proteomes" id="UP001305779"/>
    </source>
</evidence>
<keyword evidence="2" id="KW-0862">Zinc</keyword>
<name>A0ABR0EZU7_ZASCE</name>
<feature type="region of interest" description="Disordered" evidence="7">
    <location>
        <begin position="435"/>
        <end position="461"/>
    </location>
</feature>
<feature type="compositionally biased region" description="Low complexity" evidence="7">
    <location>
        <begin position="217"/>
        <end position="228"/>
    </location>
</feature>
<dbReference type="InterPro" id="IPR001138">
    <property type="entry name" value="Zn2Cys6_DnaBD"/>
</dbReference>
<feature type="region of interest" description="Disordered" evidence="7">
    <location>
        <begin position="198"/>
        <end position="287"/>
    </location>
</feature>
<proteinExistence type="predicted"/>
<dbReference type="PANTHER" id="PTHR36206:SF13">
    <property type="entry name" value="TRANSCRIPTIONAL REGULATORY PROTEIN MOC3"/>
    <property type="match status" value="1"/>
</dbReference>
<evidence type="ECO:0000256" key="6">
    <source>
        <dbReference type="ARBA" id="ARBA00023242"/>
    </source>
</evidence>
<evidence type="ECO:0000256" key="2">
    <source>
        <dbReference type="ARBA" id="ARBA00022833"/>
    </source>
</evidence>
<evidence type="ECO:0000256" key="7">
    <source>
        <dbReference type="SAM" id="MobiDB-lite"/>
    </source>
</evidence>
<comment type="caution">
    <text evidence="9">The sequence shown here is derived from an EMBL/GenBank/DDBJ whole genome shotgun (WGS) entry which is preliminary data.</text>
</comment>
<protein>
    <recommendedName>
        <fullName evidence="8">Zn(2)-C6 fungal-type domain-containing protein</fullName>
    </recommendedName>
</protein>
<organism evidence="9 10">
    <name type="scientific">Zasmidium cellare</name>
    <name type="common">Wine cellar mold</name>
    <name type="synonym">Racodium cellare</name>
    <dbReference type="NCBI Taxonomy" id="395010"/>
    <lineage>
        <taxon>Eukaryota</taxon>
        <taxon>Fungi</taxon>
        <taxon>Dikarya</taxon>
        <taxon>Ascomycota</taxon>
        <taxon>Pezizomycotina</taxon>
        <taxon>Dothideomycetes</taxon>
        <taxon>Dothideomycetidae</taxon>
        <taxon>Mycosphaerellales</taxon>
        <taxon>Mycosphaerellaceae</taxon>
        <taxon>Zasmidium</taxon>
    </lineage>
</organism>
<reference evidence="9 10" key="1">
    <citation type="journal article" date="2023" name="G3 (Bethesda)">
        <title>A chromosome-level genome assembly of Zasmidium syzygii isolated from banana leaves.</title>
        <authorList>
            <person name="van Westerhoven A.C."/>
            <person name="Mehrabi R."/>
            <person name="Talebi R."/>
            <person name="Steentjes M.B.F."/>
            <person name="Corcolon B."/>
            <person name="Chong P.A."/>
            <person name="Kema G.H.J."/>
            <person name="Seidl M.F."/>
        </authorList>
    </citation>
    <scope>NUCLEOTIDE SEQUENCE [LARGE SCALE GENOMIC DNA]</scope>
    <source>
        <strain evidence="9 10">P124</strain>
    </source>
</reference>
<feature type="domain" description="Zn(2)-C6 fungal-type" evidence="8">
    <location>
        <begin position="159"/>
        <end position="187"/>
    </location>
</feature>
<feature type="compositionally biased region" description="Polar residues" evidence="7">
    <location>
        <begin position="278"/>
        <end position="287"/>
    </location>
</feature>
<dbReference type="SMART" id="SM00066">
    <property type="entry name" value="GAL4"/>
    <property type="match status" value="1"/>
</dbReference>
<dbReference type="CDD" id="cd00067">
    <property type="entry name" value="GAL4"/>
    <property type="match status" value="1"/>
</dbReference>
<dbReference type="InterPro" id="IPR036864">
    <property type="entry name" value="Zn2-C6_fun-type_DNA-bd_sf"/>
</dbReference>
<dbReference type="InterPro" id="IPR052360">
    <property type="entry name" value="Transcr_Regulatory_Proteins"/>
</dbReference>
<keyword evidence="4" id="KW-0238">DNA-binding</keyword>
<keyword evidence="10" id="KW-1185">Reference proteome</keyword>
<evidence type="ECO:0000259" key="8">
    <source>
        <dbReference type="PROSITE" id="PS50048"/>
    </source>
</evidence>
<evidence type="ECO:0000256" key="3">
    <source>
        <dbReference type="ARBA" id="ARBA00023015"/>
    </source>
</evidence>
<feature type="compositionally biased region" description="Low complexity" evidence="7">
    <location>
        <begin position="447"/>
        <end position="460"/>
    </location>
</feature>
<keyword evidence="5" id="KW-0804">Transcription</keyword>
<dbReference type="Proteomes" id="UP001305779">
    <property type="component" value="Unassembled WGS sequence"/>
</dbReference>
<dbReference type="EMBL" id="JAXOVC010000001">
    <property type="protein sequence ID" value="KAK4506681.1"/>
    <property type="molecule type" value="Genomic_DNA"/>
</dbReference>
<dbReference type="PANTHER" id="PTHR36206">
    <property type="entry name" value="ASPERCRYPTIN BIOSYNTHESIS CLUSTER-SPECIFIC TRANSCRIPTION REGULATOR ATNN-RELATED"/>
    <property type="match status" value="1"/>
</dbReference>
<evidence type="ECO:0000256" key="5">
    <source>
        <dbReference type="ARBA" id="ARBA00023163"/>
    </source>
</evidence>
<keyword evidence="1" id="KW-0479">Metal-binding</keyword>
<sequence length="579" mass="63884">MEGSGGEQQQHLERASSQHPPPQQPPQHHHRDDDSPGPAGASPSEFMSQQAPLLPPIEHFDAQRTMQSQQQSQHPPQQHPPPSYAINGAPMQQQQHPPPYPPPQYQYQNGAMPPGAIPSNGQQNGMHLRFPIPPQPAMNAQQMPGGRHKKEIKRRTKTGCFTCRKRRIKCDEAHPTCRNCLKSKRECLGYDPIFKHQPGPANIQPAPSGNPPPPANPSATPSAVPSNPYQTSQSFPGTGGTFIPAAGAPYGSAEPPFEHGGTSLDPALAGGDHPLHMAQNNHSSLQPQRKVKAVQMQELFSLNDIPPQYNQRDTPGPISPQAKADIEPFYKFHYALGLDRLFETTWYSSRGMSHLESDASLQDYVSQVAEQFKTSNDNASAKPLRSLEARLVWLLACMPRSAASNANGVGSDPMLLELLPRIDTVENLLTGQFLETSRVPPPPQQQPPSQAQQDSAPAGQKYNEQSFWHQLGRFVSIRDDHPAAVKDINDALAALRGILSMLENRDVLYSIAIARHIGGRMPEFHPQRHLVASTNDQNDDINKLKVAHQFVEGEDQRGTTQVIQRVCSMAIRSWILQKQ</sequence>
<keyword evidence="3" id="KW-0805">Transcription regulation</keyword>
<gene>
    <name evidence="9" type="ORF">PRZ48_000414</name>
</gene>
<dbReference type="PROSITE" id="PS50048">
    <property type="entry name" value="ZN2_CY6_FUNGAL_2"/>
    <property type="match status" value="1"/>
</dbReference>
<evidence type="ECO:0000256" key="4">
    <source>
        <dbReference type="ARBA" id="ARBA00023125"/>
    </source>
</evidence>
<evidence type="ECO:0000256" key="1">
    <source>
        <dbReference type="ARBA" id="ARBA00022723"/>
    </source>
</evidence>
<dbReference type="SUPFAM" id="SSF57701">
    <property type="entry name" value="Zn2/Cys6 DNA-binding domain"/>
    <property type="match status" value="1"/>
</dbReference>